<evidence type="ECO:0000313" key="12">
    <source>
        <dbReference type="EMBL" id="OQV18852.1"/>
    </source>
</evidence>
<evidence type="ECO:0000256" key="9">
    <source>
        <dbReference type="SAM" id="Phobius"/>
    </source>
</evidence>
<feature type="compositionally biased region" description="Polar residues" evidence="8">
    <location>
        <begin position="1"/>
        <end position="12"/>
    </location>
</feature>
<gene>
    <name evidence="12" type="ORF">BV898_07106</name>
</gene>
<comment type="caution">
    <text evidence="12">The sequence shown here is derived from an EMBL/GenBank/DDBJ whole genome shotgun (WGS) entry which is preliminary data.</text>
</comment>
<dbReference type="InterPro" id="IPR050927">
    <property type="entry name" value="TRPM"/>
</dbReference>
<dbReference type="GO" id="GO:0005886">
    <property type="term" value="C:plasma membrane"/>
    <property type="evidence" value="ECO:0007669"/>
    <property type="project" value="TreeGrafter"/>
</dbReference>
<dbReference type="InterPro" id="IPR057366">
    <property type="entry name" value="TRPM-like"/>
</dbReference>
<reference evidence="13" key="1">
    <citation type="submission" date="2017-01" db="EMBL/GenBank/DDBJ databases">
        <title>Comparative genomics of anhydrobiosis in the tardigrade Hypsibius dujardini.</title>
        <authorList>
            <person name="Yoshida Y."/>
            <person name="Koutsovoulos G."/>
            <person name="Laetsch D."/>
            <person name="Stevens L."/>
            <person name="Kumar S."/>
            <person name="Horikawa D."/>
            <person name="Ishino K."/>
            <person name="Komine S."/>
            <person name="Tomita M."/>
            <person name="Blaxter M."/>
            <person name="Arakawa K."/>
        </authorList>
    </citation>
    <scope>NUCLEOTIDE SEQUENCE [LARGE SCALE GENOMIC DNA]</scope>
    <source>
        <strain evidence="13">Z151</strain>
    </source>
</reference>
<feature type="transmembrane region" description="Helical" evidence="9">
    <location>
        <begin position="866"/>
        <end position="886"/>
    </location>
</feature>
<feature type="region of interest" description="Disordered" evidence="8">
    <location>
        <begin position="1"/>
        <end position="21"/>
    </location>
</feature>
<proteinExistence type="predicted"/>
<keyword evidence="3 9" id="KW-0812">Transmembrane</keyword>
<feature type="domain" description="TRPM SLOG" evidence="10">
    <location>
        <begin position="44"/>
        <end position="328"/>
    </location>
</feature>
<name>A0A1W0WUH7_HYPEX</name>
<feature type="transmembrane region" description="Helical" evidence="9">
    <location>
        <begin position="803"/>
        <end position="823"/>
    </location>
</feature>
<evidence type="ECO:0000256" key="7">
    <source>
        <dbReference type="ARBA" id="ARBA00023303"/>
    </source>
</evidence>
<feature type="transmembrane region" description="Helical" evidence="9">
    <location>
        <begin position="931"/>
        <end position="953"/>
    </location>
</feature>
<evidence type="ECO:0000259" key="11">
    <source>
        <dbReference type="Pfam" id="PF25508"/>
    </source>
</evidence>
<comment type="subcellular location">
    <subcellularLocation>
        <location evidence="1">Membrane</location>
        <topology evidence="1">Multi-pass membrane protein</topology>
    </subcellularLocation>
</comment>
<evidence type="ECO:0000313" key="13">
    <source>
        <dbReference type="Proteomes" id="UP000192578"/>
    </source>
</evidence>
<dbReference type="InterPro" id="IPR041491">
    <property type="entry name" value="TRPM_SLOG"/>
</dbReference>
<dbReference type="OrthoDB" id="10056930at2759"/>
<dbReference type="Proteomes" id="UP000192578">
    <property type="component" value="Unassembled WGS sequence"/>
</dbReference>
<dbReference type="GO" id="GO:0030001">
    <property type="term" value="P:metal ion transport"/>
    <property type="evidence" value="ECO:0007669"/>
    <property type="project" value="TreeGrafter"/>
</dbReference>
<sequence length="1205" mass="136842">MESEVTPNTAGGSSSRDRSSTWTSKPFVVVPNDDAVNLPEIAAAAVKQFALSSPDIILTFVSGTRAFGTWKNEDHRAALQKGIIKIINACETWILDAGLDYGLSRMIGNAVRDEQRYRKSRKEYEMFAKGHQQQPHSRHSVVLMGITATALLEGKSDQPLQQDPLGTDPSHTHFIFVNGPVEAVATRQANLAVELVHQTMHVLQKIPNSPSNVPDLAIPSSAAAGENVSEKLAQHEQIPLVAMLVQGDETALDMVEIYLKHGVPVLVVKGTGLMADVLAFAFEECKELGPGPHLEKLRLDMTKHIGRIFPASVADGSLENLCEKLLKCIGLAKQPDKELMSVIASSEYLSDLDSIVLPVIFAARSPSLNALPQQISKDFLLTMKLNRPNLARANVLRRDYDGVVLANNELFEKALLWLGRESFVEEFMEGDIAVHKFLNHSSLLRLFRLADNRDFFVALLEDIFPGRFSQNESFEESLVTVDLNLIIQQLTTLPKFLSMHELSSNYFGLYAHDAFVAERKAMNALMVWAVLMNRFSLAETLLKFCEDPIPMALFVSAMFRGLSGHCDASLTTKLHEQSRNFSMKAIDILDMSYRESSERTFDLLNQKFADFNNKTPIKMAYESENKFFLAHESCQIWLTRLWEGGIKVYGPTDSLIPSEAKLIISALLLFPINFWIQFDSKEFLKHQEADNAADINENGSLHNDVPLEQDDPVGRLLRNISRHGDPMDLSSPKNNETSEATLQKLEDLSLLESRLVSGKPTEPLSLNVPRKRAPPVIRYHRRRKALPFWRKVYYLWSAPRTKFWMFQLFYWVYLAIFSIAVILPSCNKTHLDAVIFIWTAFGVIELGLRTAYQARHDFPVSIRRRVIEIVVTIVFVLAAVILRRYSGLVRPLYTRALFATGLLYMYYRMISVFFPMNPDLGPTLYRIKRMILVDFVSFVRLAFPFILANLFVLQAVMYPDVPFGVETWRQGFHRAFFTLFTAFIQEIDYTPRCEATRIFNHSDTCWTGDYADHTCPTLGVISYVLNIQYWIIMRLILMVLLSALFAATMIKVKEDAEYIFKYQRYSTVLDFASRSALPPPLSVVGYLFDWIVACCARTKRIDPGHRKQLTQPRSIKLIDRRSAVIRSNESYSYWMGLTKEYYRKKAEEERERKVPAEQLKKINALSAEQSTLRGELAVLGEKLKQLEGTCTTLLDFEKARFSAAE</sequence>
<dbReference type="Pfam" id="PF18139">
    <property type="entry name" value="LSDAT_euk"/>
    <property type="match status" value="1"/>
</dbReference>
<dbReference type="GO" id="GO:0005261">
    <property type="term" value="F:monoatomic cation channel activity"/>
    <property type="evidence" value="ECO:0007669"/>
    <property type="project" value="TreeGrafter"/>
</dbReference>
<dbReference type="EMBL" id="MTYJ01000045">
    <property type="protein sequence ID" value="OQV18852.1"/>
    <property type="molecule type" value="Genomic_DNA"/>
</dbReference>
<evidence type="ECO:0000256" key="3">
    <source>
        <dbReference type="ARBA" id="ARBA00022692"/>
    </source>
</evidence>
<keyword evidence="5" id="KW-0406">Ion transport</keyword>
<keyword evidence="6 9" id="KW-0472">Membrane</keyword>
<keyword evidence="2" id="KW-0813">Transport</keyword>
<feature type="domain" description="TRPM-like" evidence="11">
    <location>
        <begin position="419"/>
        <end position="631"/>
    </location>
</feature>
<dbReference type="PANTHER" id="PTHR13800:SF41">
    <property type="entry name" value="PROTEIN CED-11"/>
    <property type="match status" value="1"/>
</dbReference>
<evidence type="ECO:0000256" key="2">
    <source>
        <dbReference type="ARBA" id="ARBA00022448"/>
    </source>
</evidence>
<evidence type="ECO:0000256" key="6">
    <source>
        <dbReference type="ARBA" id="ARBA00023136"/>
    </source>
</evidence>
<organism evidence="12 13">
    <name type="scientific">Hypsibius exemplaris</name>
    <name type="common">Freshwater tardigrade</name>
    <dbReference type="NCBI Taxonomy" id="2072580"/>
    <lineage>
        <taxon>Eukaryota</taxon>
        <taxon>Metazoa</taxon>
        <taxon>Ecdysozoa</taxon>
        <taxon>Tardigrada</taxon>
        <taxon>Eutardigrada</taxon>
        <taxon>Parachela</taxon>
        <taxon>Hypsibioidea</taxon>
        <taxon>Hypsibiidae</taxon>
        <taxon>Hypsibius</taxon>
    </lineage>
</organism>
<accession>A0A1W0WUH7</accession>
<evidence type="ECO:0000256" key="4">
    <source>
        <dbReference type="ARBA" id="ARBA00022989"/>
    </source>
</evidence>
<keyword evidence="13" id="KW-1185">Reference proteome</keyword>
<evidence type="ECO:0000256" key="1">
    <source>
        <dbReference type="ARBA" id="ARBA00004141"/>
    </source>
</evidence>
<keyword evidence="7" id="KW-0407">Ion channel</keyword>
<feature type="transmembrane region" description="Helical" evidence="9">
    <location>
        <begin position="1027"/>
        <end position="1050"/>
    </location>
</feature>
<dbReference type="Pfam" id="PF25508">
    <property type="entry name" value="TRPM2"/>
    <property type="match status" value="1"/>
</dbReference>
<evidence type="ECO:0000259" key="10">
    <source>
        <dbReference type="Pfam" id="PF18139"/>
    </source>
</evidence>
<dbReference type="AlphaFoldDB" id="A0A1W0WUH7"/>
<protein>
    <submittedName>
        <fullName evidence="12">Uncharacterized protein</fullName>
    </submittedName>
</protein>
<evidence type="ECO:0000256" key="5">
    <source>
        <dbReference type="ARBA" id="ARBA00023065"/>
    </source>
</evidence>
<keyword evidence="4 9" id="KW-1133">Transmembrane helix</keyword>
<feature type="transmembrane region" description="Helical" evidence="9">
    <location>
        <begin position="892"/>
        <end position="910"/>
    </location>
</feature>
<dbReference type="PANTHER" id="PTHR13800">
    <property type="entry name" value="TRANSIENT RECEPTOR POTENTIAL CATION CHANNEL, SUBFAMILY M, MEMBER 6"/>
    <property type="match status" value="1"/>
</dbReference>
<evidence type="ECO:0000256" key="8">
    <source>
        <dbReference type="SAM" id="MobiDB-lite"/>
    </source>
</evidence>